<dbReference type="GO" id="GO:0006307">
    <property type="term" value="P:DNA alkylation repair"/>
    <property type="evidence" value="ECO:0007669"/>
    <property type="project" value="Ensembl"/>
</dbReference>
<evidence type="ECO:0000256" key="8">
    <source>
        <dbReference type="ARBA" id="ARBA00022763"/>
    </source>
</evidence>
<dbReference type="CDD" id="cd18020">
    <property type="entry name" value="DEXHc_ASCC3_1"/>
    <property type="match status" value="1"/>
</dbReference>
<dbReference type="PANTHER" id="PTHR47961">
    <property type="entry name" value="DNA POLYMERASE THETA, PUTATIVE (AFU_ORTHOLOGUE AFUA_1G05260)-RELATED"/>
    <property type="match status" value="1"/>
</dbReference>
<dbReference type="InterPro" id="IPR057842">
    <property type="entry name" value="WH_MER3"/>
</dbReference>
<dbReference type="CDD" id="cd18795">
    <property type="entry name" value="SF2_C_Ski2"/>
    <property type="match status" value="2"/>
</dbReference>
<evidence type="ECO:0000256" key="14">
    <source>
        <dbReference type="ARBA" id="ARBA00023242"/>
    </source>
</evidence>
<evidence type="ECO:0000256" key="13">
    <source>
        <dbReference type="ARBA" id="ARBA00023235"/>
    </source>
</evidence>
<sequence>MALPRLTGALRSFSNVTKQDNYNEEVADLKIKRSKLHEQGLDLGLTWKKIIKFLNEKLEKSKMQSINEDLKDILHAAKQIVGTDNGREAIESGAAFLFMTFHLKDSVGHKETKAIKQMFGPFPSSSATAACNATNRIISHFSQDDLTALVQVTEKEHGDRVFFGKNLAFSFDMHDLDHFDELPINGETQKTISLDYKKFLNEHLQEACTPELKPVEKTNGSFLWCEVEKYLNSTLKEMTEVPRVEDLCCTLYDMLASIKSGDELQDELFELLGPEGLELIEKLLQNRITIVDRFLNSSNDHRFQVLQDNCKKILGENAKPNYGCQVTIQSEQEKQLMKQYRREEKRIARREKKAGEDLEVSEGLTCFDPKELRIQREQALLNARSVPILSRQRDADIEKIHYPHVYDSQAEAMKTSAFIAGAKMILPEGIQRENNKLYEEVRIPYSEPMPLSFEEKPVYIQDLDEIGQLAFKGMKRLNRIQSIVFETAYNTNENMLICAPTGAGKTNIAMLTVLHEIRQHFQQGVIKKNEFKIVYVAPMKALAAEMTNYFSRRLEPLGIVVKELTGDMQLSKSEILRTQMLVTTPEKWDVVTRKSVGDVALSQIVKLLILDEVHLLHEDRGPVLESIVARTLRQVESTQSMIRILGLSATLPNYLDVATFLHVNPYIGLFFFDGRFRPVPLGQTFLGIKCTNKMQQLNNMDEVCYENVLKQVKAGHQVMVFVHARNATVRTAMSLIERAKNCGHIPFFSPTQGHDYVLAEKQVQRSRNKQVRELFPDGFSIHHAGMLRQDRNLVENLFSNGHIKVLVCTATLAWGVNLPAHAVIIKGTQIYAAKRGSFVDLGILDVMQIFGRAGRPQFDKFGEGIIITTHDKLSHYLTLLTQRNPIESQFLESLADNLNAEIALGTVTNVEEAVKWISYTYLYVRMRANPLAYGISHKAYQIDPTLRKHREQLVIEVGRKLDKAQMIRFEERTGYFSSTDLGRTASHYYIKYNTIETFNELFDAHKTEGDIFAIVSKAEEFDQIKVREEEIEELDALLNNFCELSTPGGVENSYGKINILLQTYISRGEMDSFSLISDSAYVAQNAARIVRALFEIALRKRWPAMTYRLLNLSKVIDKRLWGWASPLRQFSVLPPHILTRLEEKKLTVDKLKDMRKDEIGHILHHVNIGLKVKQCVHQIPSVMMEASIQPITRTVLRVTLSIYPDFTWNDQVHGTVGEPWWIWVEDPTNDHIYHSEYFLALKKQVISKEAQLLVFTIPIFEPLPSQYYIRAVSDRWLGAEAVCIINFQHLILPERHPPHTELLDLQPLPITALGCKAYEALYNFSHFNPVQTQIFHTLYHTDCNVLLGAPTGSGKTVAAELAIFRVFNNYPTSKVTSFFKHCETSFKFFFWIVLTTLSFHRIEENLGVIELTGDVTPDMKSIAKADLIVTTPEKWDGVSRSWQNRSYVQQVTILIIDEIHLLGEERGPVLEVIVSRTNFISSHTEKPVRIVGLSTALANARDLADWLNIKQMGLFNFRPSVRPVPLEVHIQGFPGQHYCPRMASMNKPAFQAIRSHSPAKPVLIFVSSRRQTRLTALELIAFLATEEDPKQWLNMDEREMENIIATVRDSNLKLTLAFGIGMHHAGLHERDRKTVEELFVNCKVQVLIATSTLAWGVNFPAHLVIIKGTEYYDGKTRRYVDFPITDVLQMMGRAGRPQFDDQGKAVILVHDIKKDFYKKFLYEPFPVESSLLGVLSDHLNAEIAGGTITSKQDALDYITWTYFFRRLIMNPSYYNLGDVSHDSVNKFLSHLIEKSLIELELSHCIEIGEDNRSIEPLTYGRIASYYYLKHQTVKMFKDRLKPECSTEELLSILSDAEEYTDLPVRHNEDHMNSELAKCLPIELNPHSFDSPHTKAHLLLQAHLSRAMLPCPDYDTDTKTVLDQALRVCQAMLDVAANQGWLVTVLNITNLIQMVIQGRWLKDSSLLTLPNIENHHLHLFKKWKPVMKGPHARGRTSIECLPELIQACGGKDHVFSSMVESELHAAKTKQAWNFLSHLPVINVGISVKGSWDDLVEGHNELCVSTLTADKRDDNKWIKLHADQEYVLQVSLQRVHFGFHKGKPESCAVTPRFPKSKDEGWFLILGEVDKRELIALKRVGYIRNHHVASLSFYTPEIPGRYIYTLYFMSDCYLGLDQQYDIYLNVTQASLSTQVNTKVSDALTDLALK</sequence>
<dbReference type="PROSITE" id="PS51194">
    <property type="entry name" value="HELICASE_CTER"/>
    <property type="match status" value="2"/>
</dbReference>
<evidence type="ECO:0000256" key="3">
    <source>
        <dbReference type="ARBA" id="ARBA00008708"/>
    </source>
</evidence>
<dbReference type="Pfam" id="PF26582">
    <property type="entry name" value="ASCC3_N"/>
    <property type="match status" value="1"/>
</dbReference>
<dbReference type="InterPro" id="IPR011545">
    <property type="entry name" value="DEAD/DEAH_box_helicase_dom"/>
</dbReference>
<protein>
    <recommendedName>
        <fullName evidence="4">Activating signal cointegrator 1 complex subunit 3</fullName>
        <ecNumber evidence="16">5.6.2.4</ecNumber>
    </recommendedName>
</protein>
<feature type="domain" description="Helicase C-terminal" evidence="20">
    <location>
        <begin position="1548"/>
        <end position="1743"/>
    </location>
</feature>
<dbReference type="SMART" id="SM00490">
    <property type="entry name" value="HELICc"/>
    <property type="match status" value="2"/>
</dbReference>
<dbReference type="InterPro" id="IPR036388">
    <property type="entry name" value="WH-like_DNA-bd_sf"/>
</dbReference>
<keyword evidence="11" id="KW-0067">ATP-binding</keyword>
<reference evidence="21" key="2">
    <citation type="submission" date="2025-09" db="UniProtKB">
        <authorList>
            <consortium name="Ensembl"/>
        </authorList>
    </citation>
    <scope>IDENTIFICATION</scope>
</reference>
<dbReference type="SUPFAM" id="SSF46785">
    <property type="entry name" value="Winged helix' DNA-binding domain"/>
    <property type="match status" value="2"/>
</dbReference>
<dbReference type="InterPro" id="IPR058856">
    <property type="entry name" value="ASCC3_N"/>
</dbReference>
<dbReference type="FunFam" id="1.10.10.10:FF:000012">
    <property type="entry name" value="U5 small nuclear ribonucleoprotein helicase"/>
    <property type="match status" value="1"/>
</dbReference>
<accession>A0A2K5Z354</accession>
<evidence type="ECO:0000256" key="10">
    <source>
        <dbReference type="ARBA" id="ARBA00022806"/>
    </source>
</evidence>
<comment type="similarity">
    <text evidence="3">Belongs to the helicase family.</text>
</comment>
<comment type="function">
    <text evidence="18">ATPase involved both in DNA repair and rescue of stalled ribosomes. 3'-5' DNA helicase involved in repair of alkylated DNA: promotes DNA unwinding to generate single-stranded substrate needed for ALKBH3, enabling ALKBH3 to process alkylated N3-methylcytosine (3mC) within double-stranded regions. Also involved in activation of the ribosome quality control (RQC) pathway, a pathway that degrades nascent peptide chains during problematic translation. Drives the splitting of stalled ribosomes that are ubiquitinated in a ZNF598-dependent manner, as part of the ribosome quality control trigger (RQT) complex. Part of the ASC-1 complex that enhances NF-kappa-B, SRF and AP1 transactivation.</text>
</comment>
<name>A0A2K5Z354_MANLE</name>
<keyword evidence="22" id="KW-1185">Reference proteome</keyword>
<gene>
    <name evidence="21" type="primary">ASCC3</name>
</gene>
<evidence type="ECO:0000256" key="7">
    <source>
        <dbReference type="ARBA" id="ARBA00022741"/>
    </source>
</evidence>
<evidence type="ECO:0000256" key="11">
    <source>
        <dbReference type="ARBA" id="ARBA00022840"/>
    </source>
</evidence>
<dbReference type="Pfam" id="PF02889">
    <property type="entry name" value="Sec63"/>
    <property type="match status" value="2"/>
</dbReference>
<dbReference type="FunFam" id="1.10.10.10:FF:000024">
    <property type="entry name" value="U5 small nuclear ribonucleoprotein helicase"/>
    <property type="match status" value="1"/>
</dbReference>
<evidence type="ECO:0000259" key="20">
    <source>
        <dbReference type="PROSITE" id="PS51194"/>
    </source>
</evidence>
<dbReference type="GeneTree" id="ENSGT00940000155377"/>
<dbReference type="SUPFAM" id="SSF52540">
    <property type="entry name" value="P-loop containing nucleoside triphosphate hydrolases"/>
    <property type="match status" value="4"/>
</dbReference>
<dbReference type="Pfam" id="PF00271">
    <property type="entry name" value="Helicase_C"/>
    <property type="match status" value="2"/>
</dbReference>
<dbReference type="OMA" id="MCSATEF"/>
<reference evidence="21" key="1">
    <citation type="submission" date="2025-08" db="UniProtKB">
        <authorList>
            <consortium name="Ensembl"/>
        </authorList>
    </citation>
    <scope>IDENTIFICATION</scope>
</reference>
<evidence type="ECO:0000256" key="1">
    <source>
        <dbReference type="ARBA" id="ARBA00004324"/>
    </source>
</evidence>
<evidence type="ECO:0000256" key="9">
    <source>
        <dbReference type="ARBA" id="ARBA00022801"/>
    </source>
</evidence>
<dbReference type="FunFam" id="3.40.50.300:FF:000198">
    <property type="entry name" value="Activating signal cointegrator 1 complex subunit"/>
    <property type="match status" value="1"/>
</dbReference>
<evidence type="ECO:0000313" key="21">
    <source>
        <dbReference type="Ensembl" id="ENSMLEP00000022195.1"/>
    </source>
</evidence>
<dbReference type="Gene3D" id="1.10.3380.10">
    <property type="entry name" value="Sec63 N-terminal domain-like domain"/>
    <property type="match status" value="2"/>
</dbReference>
<dbReference type="PANTHER" id="PTHR47961:SF13">
    <property type="entry name" value="ACTIVATING SIGNAL COINTEGRATOR 1 COMPLEX SUBUNIT 3"/>
    <property type="match status" value="1"/>
</dbReference>
<evidence type="ECO:0000256" key="5">
    <source>
        <dbReference type="ARBA" id="ARBA00022490"/>
    </source>
</evidence>
<keyword evidence="9" id="KW-0378">Hydrolase</keyword>
<dbReference type="InterPro" id="IPR036390">
    <property type="entry name" value="WH_DNA-bd_sf"/>
</dbReference>
<evidence type="ECO:0000259" key="19">
    <source>
        <dbReference type="PROSITE" id="PS51192"/>
    </source>
</evidence>
<dbReference type="InterPro" id="IPR014756">
    <property type="entry name" value="Ig_E-set"/>
</dbReference>
<dbReference type="Pfam" id="PF23445">
    <property type="entry name" value="WHD_SNRNP200"/>
    <property type="match status" value="2"/>
</dbReference>
<dbReference type="FunFam" id="3.40.50.300:FF:000062">
    <property type="entry name" value="U5 small nuclear ribonucleoprotein helicase"/>
    <property type="match status" value="1"/>
</dbReference>
<dbReference type="GO" id="GO:0016607">
    <property type="term" value="C:nuclear speck"/>
    <property type="evidence" value="ECO:0007669"/>
    <property type="project" value="UniProtKB-SubCell"/>
</dbReference>
<dbReference type="InterPro" id="IPR027417">
    <property type="entry name" value="P-loop_NTPase"/>
</dbReference>
<dbReference type="Gene3D" id="3.40.50.300">
    <property type="entry name" value="P-loop containing nucleotide triphosphate hydrolases"/>
    <property type="match status" value="4"/>
</dbReference>
<dbReference type="PIRSF" id="PIRSF039073">
    <property type="entry name" value="BRR2"/>
    <property type="match status" value="1"/>
</dbReference>
<dbReference type="FunFam" id="3.40.50.300:FF:000102">
    <property type="entry name" value="RNA helicase, activating signal cointegrator 1"/>
    <property type="match status" value="1"/>
</dbReference>
<dbReference type="GO" id="GO:0003676">
    <property type="term" value="F:nucleic acid binding"/>
    <property type="evidence" value="ECO:0007669"/>
    <property type="project" value="InterPro"/>
</dbReference>
<keyword evidence="8" id="KW-0227">DNA damage</keyword>
<evidence type="ECO:0000256" key="4">
    <source>
        <dbReference type="ARBA" id="ARBA00014590"/>
    </source>
</evidence>
<dbReference type="STRING" id="9568.ENSMLEP00000022195"/>
<dbReference type="PROSITE" id="PS51192">
    <property type="entry name" value="HELICASE_ATP_BIND_1"/>
    <property type="match status" value="2"/>
</dbReference>
<dbReference type="Gene3D" id="1.10.10.10">
    <property type="entry name" value="Winged helix-like DNA-binding domain superfamily/Winged helix DNA-binding domain"/>
    <property type="match status" value="2"/>
</dbReference>
<keyword evidence="5" id="KW-0963">Cytoplasm</keyword>
<evidence type="ECO:0000256" key="18">
    <source>
        <dbReference type="ARBA" id="ARBA00057259"/>
    </source>
</evidence>
<comment type="catalytic activity">
    <reaction evidence="17">
        <text>ATP + H2O = ADP + phosphate + H(+)</text>
        <dbReference type="Rhea" id="RHEA:13065"/>
        <dbReference type="ChEBI" id="CHEBI:15377"/>
        <dbReference type="ChEBI" id="CHEBI:15378"/>
        <dbReference type="ChEBI" id="CHEBI:30616"/>
        <dbReference type="ChEBI" id="CHEBI:43474"/>
        <dbReference type="ChEBI" id="CHEBI:456216"/>
        <dbReference type="EC" id="5.6.2.4"/>
    </reaction>
</comment>
<evidence type="ECO:0000256" key="15">
    <source>
        <dbReference type="ARBA" id="ARBA00034617"/>
    </source>
</evidence>
<dbReference type="InterPro" id="IPR001650">
    <property type="entry name" value="Helicase_C-like"/>
</dbReference>
<comment type="subcellular location">
    <subcellularLocation>
        <location evidence="2">Cytoplasm</location>
        <location evidence="2">Cytosol</location>
    </subcellularLocation>
    <subcellularLocation>
        <location evidence="1">Nucleus speckle</location>
    </subcellularLocation>
</comment>
<feature type="domain" description="Helicase ATP-binding" evidence="19">
    <location>
        <begin position="1336"/>
        <end position="1515"/>
    </location>
</feature>
<dbReference type="EC" id="5.6.2.4" evidence="16"/>
<evidence type="ECO:0000313" key="22">
    <source>
        <dbReference type="Proteomes" id="UP000233140"/>
    </source>
</evidence>
<dbReference type="Gene3D" id="1.10.150.20">
    <property type="entry name" value="5' to 3' exonuclease, C-terminal subdomain"/>
    <property type="match status" value="1"/>
</dbReference>
<keyword evidence="14" id="KW-0539">Nucleus</keyword>
<dbReference type="Gene3D" id="2.60.40.150">
    <property type="entry name" value="C2 domain"/>
    <property type="match status" value="2"/>
</dbReference>
<dbReference type="GO" id="GO:1990391">
    <property type="term" value="C:DNA repair complex"/>
    <property type="evidence" value="ECO:0007669"/>
    <property type="project" value="Ensembl"/>
</dbReference>
<dbReference type="SUPFAM" id="SSF81296">
    <property type="entry name" value="E set domains"/>
    <property type="match status" value="1"/>
</dbReference>
<dbReference type="GO" id="GO:0043138">
    <property type="term" value="F:3'-5' DNA helicase activity"/>
    <property type="evidence" value="ECO:0007669"/>
    <property type="project" value="UniProtKB-EC"/>
</dbReference>
<dbReference type="InterPro" id="IPR050474">
    <property type="entry name" value="Hel308_SKI2-like"/>
</dbReference>
<dbReference type="FunFam" id="1.10.3380.10:FF:000001">
    <property type="entry name" value="U5 small nuclear ribonucleoprotein helicase"/>
    <property type="match status" value="1"/>
</dbReference>
<dbReference type="GO" id="GO:0006513">
    <property type="term" value="P:protein monoubiquitination"/>
    <property type="evidence" value="ECO:0007669"/>
    <property type="project" value="Ensembl"/>
</dbReference>
<dbReference type="GO" id="GO:0005524">
    <property type="term" value="F:ATP binding"/>
    <property type="evidence" value="ECO:0007669"/>
    <property type="project" value="UniProtKB-KW"/>
</dbReference>
<dbReference type="FunFam" id="2.60.40.150:FF:000004">
    <property type="entry name" value="RNA helicase, activating signal cointegrator 1"/>
    <property type="match status" value="1"/>
</dbReference>
<evidence type="ECO:0000256" key="12">
    <source>
        <dbReference type="ARBA" id="ARBA00023204"/>
    </source>
</evidence>
<keyword evidence="10" id="KW-0347">Helicase</keyword>
<feature type="domain" description="Helicase ATP-binding" evidence="19">
    <location>
        <begin position="486"/>
        <end position="669"/>
    </location>
</feature>
<proteinExistence type="inferred from homology"/>
<dbReference type="SMART" id="SM00973">
    <property type="entry name" value="Sec63"/>
    <property type="match status" value="2"/>
</dbReference>
<keyword evidence="12" id="KW-0234">DNA repair</keyword>
<dbReference type="InterPro" id="IPR014001">
    <property type="entry name" value="Helicase_ATP-bd"/>
</dbReference>
<dbReference type="Ensembl" id="ENSMLET00000045702.1">
    <property type="protein sequence ID" value="ENSMLEP00000022195.1"/>
    <property type="gene ID" value="ENSMLEG00000035241.1"/>
</dbReference>
<dbReference type="GO" id="GO:0071569">
    <property type="term" value="P:protein ufmylation"/>
    <property type="evidence" value="ECO:0007669"/>
    <property type="project" value="Ensembl"/>
</dbReference>
<feature type="domain" description="Helicase C-terminal" evidence="20">
    <location>
        <begin position="728"/>
        <end position="914"/>
    </location>
</feature>
<dbReference type="InterPro" id="IPR035892">
    <property type="entry name" value="C2_domain_sf"/>
</dbReference>
<organism evidence="21 22">
    <name type="scientific">Mandrillus leucophaeus</name>
    <name type="common">Drill</name>
    <name type="synonym">Papio leucophaeus</name>
    <dbReference type="NCBI Taxonomy" id="9568"/>
    <lineage>
        <taxon>Eukaryota</taxon>
        <taxon>Metazoa</taxon>
        <taxon>Chordata</taxon>
        <taxon>Craniata</taxon>
        <taxon>Vertebrata</taxon>
        <taxon>Euteleostomi</taxon>
        <taxon>Mammalia</taxon>
        <taxon>Eutheria</taxon>
        <taxon>Euarchontoglires</taxon>
        <taxon>Primates</taxon>
        <taxon>Haplorrhini</taxon>
        <taxon>Catarrhini</taxon>
        <taxon>Cercopithecidae</taxon>
        <taxon>Cercopithecinae</taxon>
        <taxon>Mandrillus</taxon>
    </lineage>
</organism>
<comment type="catalytic activity">
    <reaction evidence="15">
        <text>Couples ATP hydrolysis with the unwinding of duplex DNA by translocating in the 3'-5' direction.</text>
        <dbReference type="EC" id="5.6.2.4"/>
    </reaction>
</comment>
<dbReference type="InterPro" id="IPR004179">
    <property type="entry name" value="Sec63-dom"/>
</dbReference>
<evidence type="ECO:0000256" key="2">
    <source>
        <dbReference type="ARBA" id="ARBA00004514"/>
    </source>
</evidence>
<dbReference type="GO" id="GO:0140708">
    <property type="term" value="P:CAT tailing"/>
    <property type="evidence" value="ECO:0007669"/>
    <property type="project" value="Ensembl"/>
</dbReference>
<keyword evidence="13" id="KW-0413">Isomerase</keyword>
<dbReference type="FunFam" id="1.10.150.20:FF:000028">
    <property type="entry name" value="activating signal cointegrator 1 complex subunit 3"/>
    <property type="match status" value="1"/>
</dbReference>
<dbReference type="Proteomes" id="UP000233140">
    <property type="component" value="Unassembled WGS sequence"/>
</dbReference>
<dbReference type="GO" id="GO:0180022">
    <property type="term" value="C:RQC-trigger complex"/>
    <property type="evidence" value="ECO:0007669"/>
    <property type="project" value="Ensembl"/>
</dbReference>
<keyword evidence="6" id="KW-0677">Repeat</keyword>
<dbReference type="FunFam" id="3.40.50.300:FF:000231">
    <property type="entry name" value="Activating signal cointegrator 1 complex subunit 3"/>
    <property type="match status" value="1"/>
</dbReference>
<dbReference type="SUPFAM" id="SSF158702">
    <property type="entry name" value="Sec63 N-terminal domain-like"/>
    <property type="match status" value="2"/>
</dbReference>
<keyword evidence="7" id="KW-0547">Nucleotide-binding</keyword>
<evidence type="ECO:0000256" key="17">
    <source>
        <dbReference type="ARBA" id="ARBA00048988"/>
    </source>
</evidence>
<evidence type="ECO:0000256" key="16">
    <source>
        <dbReference type="ARBA" id="ARBA00034808"/>
    </source>
</evidence>
<dbReference type="SMART" id="SM00487">
    <property type="entry name" value="DEXDc"/>
    <property type="match status" value="2"/>
</dbReference>
<dbReference type="GO" id="GO:0016887">
    <property type="term" value="F:ATP hydrolysis activity"/>
    <property type="evidence" value="ECO:0007669"/>
    <property type="project" value="Ensembl"/>
</dbReference>
<dbReference type="FunFam" id="1.10.3380.10:FF:000002">
    <property type="entry name" value="Activating signal cointegrator 1 complex subunit 3"/>
    <property type="match status" value="1"/>
</dbReference>
<dbReference type="GO" id="GO:0022626">
    <property type="term" value="C:cytosolic ribosome"/>
    <property type="evidence" value="ECO:0007669"/>
    <property type="project" value="Ensembl"/>
</dbReference>
<evidence type="ECO:0000256" key="6">
    <source>
        <dbReference type="ARBA" id="ARBA00022737"/>
    </source>
</evidence>
<dbReference type="Pfam" id="PF00270">
    <property type="entry name" value="DEAD"/>
    <property type="match status" value="2"/>
</dbReference>
<dbReference type="FunFam" id="2.60.40.150:FF:000113">
    <property type="entry name" value="activating signal cointegrator 1 complex subunit 3"/>
    <property type="match status" value="1"/>
</dbReference>